<dbReference type="RefSeq" id="WP_119666603.1">
    <property type="nucleotide sequence ID" value="NZ_QXED01000001.1"/>
</dbReference>
<keyword evidence="2" id="KW-1185">Reference proteome</keyword>
<proteinExistence type="predicted"/>
<dbReference type="Proteomes" id="UP000283523">
    <property type="component" value="Unassembled WGS sequence"/>
</dbReference>
<sequence>MKTINLIRTLITASALTISLYTQGVAFDNKKLVGDNYEDEIGYYVKETAFPKNFKGGIVMVRFTLDEHHHIQNVRVYTEDEGLKTGIIKSLTGKTVKHFLPISYQERNQNYYVLRLHITLS</sequence>
<evidence type="ECO:0008006" key="3">
    <source>
        <dbReference type="Google" id="ProtNLM"/>
    </source>
</evidence>
<gene>
    <name evidence="1" type="ORF">DYU11_05560</name>
</gene>
<dbReference type="AlphaFoldDB" id="A0A418MJT6"/>
<evidence type="ECO:0000313" key="1">
    <source>
        <dbReference type="EMBL" id="RIV27765.1"/>
    </source>
</evidence>
<protein>
    <recommendedName>
        <fullName evidence="3">TonB C-terminal domain-containing protein</fullName>
    </recommendedName>
</protein>
<accession>A0A418MJT6</accession>
<comment type="caution">
    <text evidence="1">The sequence shown here is derived from an EMBL/GenBank/DDBJ whole genome shotgun (WGS) entry which is preliminary data.</text>
</comment>
<organism evidence="1 2">
    <name type="scientific">Fibrisoma montanum</name>
    <dbReference type="NCBI Taxonomy" id="2305895"/>
    <lineage>
        <taxon>Bacteria</taxon>
        <taxon>Pseudomonadati</taxon>
        <taxon>Bacteroidota</taxon>
        <taxon>Cytophagia</taxon>
        <taxon>Cytophagales</taxon>
        <taxon>Spirosomataceae</taxon>
        <taxon>Fibrisoma</taxon>
    </lineage>
</organism>
<dbReference type="EMBL" id="QXED01000001">
    <property type="protein sequence ID" value="RIV27765.1"/>
    <property type="molecule type" value="Genomic_DNA"/>
</dbReference>
<evidence type="ECO:0000313" key="2">
    <source>
        <dbReference type="Proteomes" id="UP000283523"/>
    </source>
</evidence>
<name>A0A418MJT6_9BACT</name>
<reference evidence="1 2" key="1">
    <citation type="submission" date="2018-08" db="EMBL/GenBank/DDBJ databases">
        <title>Fibrisoma montanum sp. nov., isolated from Danxia mountain soil.</title>
        <authorList>
            <person name="Huang Y."/>
        </authorList>
    </citation>
    <scope>NUCLEOTIDE SEQUENCE [LARGE SCALE GENOMIC DNA]</scope>
    <source>
        <strain evidence="1 2">HYT19</strain>
    </source>
</reference>